<gene>
    <name evidence="1" type="ORF">SHI21_18125</name>
</gene>
<evidence type="ECO:0000313" key="2">
    <source>
        <dbReference type="Proteomes" id="UP001302274"/>
    </source>
</evidence>
<dbReference type="Proteomes" id="UP001302274">
    <property type="component" value="Unassembled WGS sequence"/>
</dbReference>
<sequence length="108" mass="11982">MKHFVWAILAFSLMTTFKVETVSAKTESILAQIKISASDRTCRKDTDCRTVGVKCSCSCGKGVNKAHFAKYAQKLEQMCLANPPEKMCKVMCTGEAKCIDRVCTYVSK</sequence>
<keyword evidence="2" id="KW-1185">Reference proteome</keyword>
<proteinExistence type="predicted"/>
<protein>
    <submittedName>
        <fullName evidence="1">Uncharacterized protein</fullName>
    </submittedName>
</protein>
<evidence type="ECO:0000313" key="1">
    <source>
        <dbReference type="EMBL" id="MEA9358157.1"/>
    </source>
</evidence>
<comment type="caution">
    <text evidence="1">The sequence shown here is derived from an EMBL/GenBank/DDBJ whole genome shotgun (WGS) entry which is preliminary data.</text>
</comment>
<organism evidence="1 2">
    <name type="scientific">Bacteriovorax antarcticus</name>
    <dbReference type="NCBI Taxonomy" id="3088717"/>
    <lineage>
        <taxon>Bacteria</taxon>
        <taxon>Pseudomonadati</taxon>
        <taxon>Bdellovibrionota</taxon>
        <taxon>Bacteriovoracia</taxon>
        <taxon>Bacteriovoracales</taxon>
        <taxon>Bacteriovoracaceae</taxon>
        <taxon>Bacteriovorax</taxon>
    </lineage>
</organism>
<reference evidence="1 2" key="1">
    <citation type="submission" date="2023-11" db="EMBL/GenBank/DDBJ databases">
        <title>A Novel Polar Bacteriovorax (B. antarcticus) Isolated from the Biocrust in Antarctica.</title>
        <authorList>
            <person name="Mun W."/>
            <person name="Choi S.Y."/>
            <person name="Mitchell R.J."/>
        </authorList>
    </citation>
    <scope>NUCLEOTIDE SEQUENCE [LARGE SCALE GENOMIC DNA]</scope>
    <source>
        <strain evidence="1 2">PP10</strain>
    </source>
</reference>
<name>A0ABU5W001_9BACT</name>
<dbReference type="RefSeq" id="WP_323578443.1">
    <property type="nucleotide sequence ID" value="NZ_JAYGJQ010000003.1"/>
</dbReference>
<accession>A0ABU5W001</accession>
<dbReference type="EMBL" id="JAYGJQ010000003">
    <property type="protein sequence ID" value="MEA9358157.1"/>
    <property type="molecule type" value="Genomic_DNA"/>
</dbReference>